<accession>A0ABU3BPQ2</accession>
<comment type="caution">
    <text evidence="2">The sequence shown here is derived from an EMBL/GenBank/DDBJ whole genome shotgun (WGS) entry which is preliminary data.</text>
</comment>
<organism evidence="2 3">
    <name type="scientific">Rubrivirga litoralis</name>
    <dbReference type="NCBI Taxonomy" id="3075598"/>
    <lineage>
        <taxon>Bacteria</taxon>
        <taxon>Pseudomonadati</taxon>
        <taxon>Rhodothermota</taxon>
        <taxon>Rhodothermia</taxon>
        <taxon>Rhodothermales</taxon>
        <taxon>Rubricoccaceae</taxon>
        <taxon>Rubrivirga</taxon>
    </lineage>
</organism>
<proteinExistence type="predicted"/>
<sequence>MSTDHVRILGIYEDALATSHAGDHITTLVLRLSGDPSDDWISAFNLEWSRTDYLRKRSVHVGSVRVHNETEVRQGLVVHTSPEDYVSIHKPHVERAVERANAQAAWRDRQQDATVARANRTIRAINADYYAAGRGGDERAAVEDRAAAPPERRETEATDRAAT</sequence>
<feature type="region of interest" description="Disordered" evidence="1">
    <location>
        <begin position="133"/>
        <end position="163"/>
    </location>
</feature>
<dbReference type="Proteomes" id="UP001267426">
    <property type="component" value="Unassembled WGS sequence"/>
</dbReference>
<evidence type="ECO:0000256" key="1">
    <source>
        <dbReference type="SAM" id="MobiDB-lite"/>
    </source>
</evidence>
<protein>
    <submittedName>
        <fullName evidence="2">Uncharacterized protein</fullName>
    </submittedName>
</protein>
<gene>
    <name evidence="2" type="ORF">RM540_05450</name>
</gene>
<name>A0ABU3BPQ2_9BACT</name>
<reference evidence="2 3" key="1">
    <citation type="submission" date="2023-09" db="EMBL/GenBank/DDBJ databases">
        <authorList>
            <person name="Rey-Velasco X."/>
        </authorList>
    </citation>
    <scope>NUCLEOTIDE SEQUENCE [LARGE SCALE GENOMIC DNA]</scope>
    <source>
        <strain evidence="2 3">F394</strain>
    </source>
</reference>
<dbReference type="EMBL" id="JAVRHT010000009">
    <property type="protein sequence ID" value="MDT0631191.1"/>
    <property type="molecule type" value="Genomic_DNA"/>
</dbReference>
<evidence type="ECO:0000313" key="2">
    <source>
        <dbReference type="EMBL" id="MDT0631191.1"/>
    </source>
</evidence>
<keyword evidence="3" id="KW-1185">Reference proteome</keyword>
<feature type="compositionally biased region" description="Basic and acidic residues" evidence="1">
    <location>
        <begin position="135"/>
        <end position="163"/>
    </location>
</feature>
<evidence type="ECO:0000313" key="3">
    <source>
        <dbReference type="Proteomes" id="UP001267426"/>
    </source>
</evidence>
<dbReference type="RefSeq" id="WP_311662534.1">
    <property type="nucleotide sequence ID" value="NZ_JAVRHT010000009.1"/>
</dbReference>